<dbReference type="GO" id="GO:0006508">
    <property type="term" value="P:proteolysis"/>
    <property type="evidence" value="ECO:0007669"/>
    <property type="project" value="InterPro"/>
</dbReference>
<dbReference type="InterPro" id="IPR037219">
    <property type="entry name" value="Peptidase_M41-like"/>
</dbReference>
<dbReference type="Gene3D" id="1.20.58.760">
    <property type="entry name" value="Peptidase M41"/>
    <property type="match status" value="1"/>
</dbReference>
<dbReference type="GO" id="GO:0030163">
    <property type="term" value="P:protein catabolic process"/>
    <property type="evidence" value="ECO:0007669"/>
    <property type="project" value="TreeGrafter"/>
</dbReference>
<dbReference type="GO" id="GO:0004222">
    <property type="term" value="F:metalloendopeptidase activity"/>
    <property type="evidence" value="ECO:0007669"/>
    <property type="project" value="InterPro"/>
</dbReference>
<comment type="caution">
    <text evidence="2">The sequence shown here is derived from an EMBL/GenBank/DDBJ whole genome shotgun (WGS) entry which is preliminary data.</text>
</comment>
<dbReference type="InterPro" id="IPR000642">
    <property type="entry name" value="Peptidase_M41"/>
</dbReference>
<dbReference type="Pfam" id="PF01434">
    <property type="entry name" value="Peptidase_M41"/>
    <property type="match status" value="1"/>
</dbReference>
<dbReference type="SUPFAM" id="SSF140990">
    <property type="entry name" value="FtsH protease domain-like"/>
    <property type="match status" value="1"/>
</dbReference>
<dbReference type="EMBL" id="QCYH01000005">
    <property type="protein sequence ID" value="PVA10200.1"/>
    <property type="molecule type" value="Genomic_DNA"/>
</dbReference>
<evidence type="ECO:0000313" key="3">
    <source>
        <dbReference type="Proteomes" id="UP000244446"/>
    </source>
</evidence>
<proteinExistence type="predicted"/>
<protein>
    <recommendedName>
        <fullName evidence="1">Peptidase M41 domain-containing protein</fullName>
    </recommendedName>
</protein>
<dbReference type="GO" id="GO:0005886">
    <property type="term" value="C:plasma membrane"/>
    <property type="evidence" value="ECO:0007669"/>
    <property type="project" value="TreeGrafter"/>
</dbReference>
<evidence type="ECO:0000313" key="2">
    <source>
        <dbReference type="EMBL" id="PVA10200.1"/>
    </source>
</evidence>
<feature type="domain" description="Peptidase M41" evidence="1">
    <location>
        <begin position="107"/>
        <end position="205"/>
    </location>
</feature>
<reference evidence="2 3" key="1">
    <citation type="submission" date="2018-04" db="EMBL/GenBank/DDBJ databases">
        <title>Pelagivirga bohaiensis gen. nov., sp. nov., a bacterium isolated from the Bohai Sea.</title>
        <authorList>
            <person name="Ji X."/>
        </authorList>
    </citation>
    <scope>NUCLEOTIDE SEQUENCE [LARGE SCALE GENOMIC DNA]</scope>
    <source>
        <strain evidence="2 3">BH-SD19</strain>
    </source>
</reference>
<dbReference type="InterPro" id="IPR027417">
    <property type="entry name" value="P-loop_NTPase"/>
</dbReference>
<dbReference type="Gene3D" id="1.10.8.60">
    <property type="match status" value="1"/>
</dbReference>
<sequence>MLVCTTNYLDRIDAAILRPGRIDARANVPLPGPRALERMLRDGLGTGISSSEMARLVRAATGGTAADVDGALRQARSVARSETREVTVEDLQRALGGDIEDANPAWERRVALHECGHAIVGTCLGIGRVTRVVLTRDGGQAWMSYATGKSVLSDLEDELAYALAGRAAERLILGTVAAGAGGNAMSDLARATQTATDIDLRFGLGADPRTRARGLPRPHGQRNRTGCGCTCRKR</sequence>
<dbReference type="Proteomes" id="UP000244446">
    <property type="component" value="Unassembled WGS sequence"/>
</dbReference>
<dbReference type="GO" id="GO:0005524">
    <property type="term" value="F:ATP binding"/>
    <property type="evidence" value="ECO:0007669"/>
    <property type="project" value="InterPro"/>
</dbReference>
<organism evidence="2 3">
    <name type="scientific">Pelagivirga sediminicola</name>
    <dbReference type="NCBI Taxonomy" id="2170575"/>
    <lineage>
        <taxon>Bacteria</taxon>
        <taxon>Pseudomonadati</taxon>
        <taxon>Pseudomonadota</taxon>
        <taxon>Alphaproteobacteria</taxon>
        <taxon>Rhodobacterales</taxon>
        <taxon>Paracoccaceae</taxon>
        <taxon>Pelagivirga</taxon>
    </lineage>
</organism>
<dbReference type="GO" id="GO:0004176">
    <property type="term" value="F:ATP-dependent peptidase activity"/>
    <property type="evidence" value="ECO:0007669"/>
    <property type="project" value="InterPro"/>
</dbReference>
<dbReference type="PANTHER" id="PTHR23076:SF97">
    <property type="entry name" value="ATP-DEPENDENT ZINC METALLOPROTEASE YME1L1"/>
    <property type="match status" value="1"/>
</dbReference>
<dbReference type="SUPFAM" id="SSF52540">
    <property type="entry name" value="P-loop containing nucleoside triphosphate hydrolases"/>
    <property type="match status" value="1"/>
</dbReference>
<dbReference type="PANTHER" id="PTHR23076">
    <property type="entry name" value="METALLOPROTEASE M41 FTSH"/>
    <property type="match status" value="1"/>
</dbReference>
<accession>A0A2T7G6Z3</accession>
<gene>
    <name evidence="2" type="ORF">DC366_11180</name>
</gene>
<dbReference type="AlphaFoldDB" id="A0A2T7G6Z3"/>
<keyword evidence="3" id="KW-1185">Reference proteome</keyword>
<dbReference type="Gene3D" id="3.40.50.300">
    <property type="entry name" value="P-loop containing nucleotide triphosphate hydrolases"/>
    <property type="match status" value="1"/>
</dbReference>
<name>A0A2T7G6Z3_9RHOB</name>
<evidence type="ECO:0000259" key="1">
    <source>
        <dbReference type="Pfam" id="PF01434"/>
    </source>
</evidence>